<evidence type="ECO:0000313" key="9">
    <source>
        <dbReference type="EMBL" id="SEQ03139.1"/>
    </source>
</evidence>
<dbReference type="GO" id="GO:0015562">
    <property type="term" value="F:efflux transmembrane transporter activity"/>
    <property type="evidence" value="ECO:0007669"/>
    <property type="project" value="TreeGrafter"/>
</dbReference>
<dbReference type="Gene3D" id="2.40.50.100">
    <property type="match status" value="1"/>
</dbReference>
<gene>
    <name evidence="9" type="ORF">SAMN04488038_103133</name>
</gene>
<evidence type="ECO:0000256" key="4">
    <source>
        <dbReference type="SAM" id="Phobius"/>
    </source>
</evidence>
<evidence type="ECO:0000259" key="5">
    <source>
        <dbReference type="Pfam" id="PF25876"/>
    </source>
</evidence>
<dbReference type="Pfam" id="PF25967">
    <property type="entry name" value="RND-MFP_C"/>
    <property type="match status" value="1"/>
</dbReference>
<evidence type="ECO:0000256" key="3">
    <source>
        <dbReference type="ARBA" id="ARBA00022448"/>
    </source>
</evidence>
<keyword evidence="10" id="KW-1185">Reference proteome</keyword>
<dbReference type="AlphaFoldDB" id="A0A1H9CPP2"/>
<feature type="domain" description="Multidrug resistance protein MdtA-like C-terminal permuted SH3" evidence="8">
    <location>
        <begin position="324"/>
        <end position="383"/>
    </location>
</feature>
<dbReference type="InterPro" id="IPR058625">
    <property type="entry name" value="MdtA-like_BSH"/>
</dbReference>
<dbReference type="InterPro" id="IPR058792">
    <property type="entry name" value="Beta-barrel_RND_2"/>
</dbReference>
<dbReference type="EMBL" id="FOFS01000003">
    <property type="protein sequence ID" value="SEQ03139.1"/>
    <property type="molecule type" value="Genomic_DNA"/>
</dbReference>
<dbReference type="OrthoDB" id="9789643at2"/>
<keyword evidence="3" id="KW-0813">Transport</keyword>
<dbReference type="SUPFAM" id="SSF111369">
    <property type="entry name" value="HlyD-like secretion proteins"/>
    <property type="match status" value="1"/>
</dbReference>
<feature type="transmembrane region" description="Helical" evidence="4">
    <location>
        <begin position="27"/>
        <end position="47"/>
    </location>
</feature>
<dbReference type="Gene3D" id="2.40.30.170">
    <property type="match status" value="1"/>
</dbReference>
<dbReference type="Proteomes" id="UP000199233">
    <property type="component" value="Unassembled WGS sequence"/>
</dbReference>
<proteinExistence type="inferred from homology"/>
<dbReference type="InterPro" id="IPR006143">
    <property type="entry name" value="RND_pump_MFP"/>
</dbReference>
<comment type="similarity">
    <text evidence="2">Belongs to the membrane fusion protein (MFP) (TC 8.A.1) family.</text>
</comment>
<evidence type="ECO:0000259" key="8">
    <source>
        <dbReference type="Pfam" id="PF25967"/>
    </source>
</evidence>
<dbReference type="Gene3D" id="2.40.420.20">
    <property type="match status" value="1"/>
</dbReference>
<accession>A0A1H9CPP2</accession>
<evidence type="ECO:0000256" key="2">
    <source>
        <dbReference type="ARBA" id="ARBA00009477"/>
    </source>
</evidence>
<dbReference type="InterPro" id="IPR058627">
    <property type="entry name" value="MdtA-like_C"/>
</dbReference>
<dbReference type="Pfam" id="PF25954">
    <property type="entry name" value="Beta-barrel_RND_2"/>
    <property type="match status" value="1"/>
</dbReference>
<dbReference type="GO" id="GO:1990281">
    <property type="term" value="C:efflux pump complex"/>
    <property type="evidence" value="ECO:0007669"/>
    <property type="project" value="TreeGrafter"/>
</dbReference>
<dbReference type="PANTHER" id="PTHR30469">
    <property type="entry name" value="MULTIDRUG RESISTANCE PROTEIN MDTA"/>
    <property type="match status" value="1"/>
</dbReference>
<dbReference type="InterPro" id="IPR058624">
    <property type="entry name" value="MdtA-like_HH"/>
</dbReference>
<evidence type="ECO:0000259" key="6">
    <source>
        <dbReference type="Pfam" id="PF25917"/>
    </source>
</evidence>
<dbReference type="Pfam" id="PF25876">
    <property type="entry name" value="HH_MFP_RND"/>
    <property type="match status" value="1"/>
</dbReference>
<keyword evidence="4" id="KW-0472">Membrane</keyword>
<dbReference type="RefSeq" id="WP_093282789.1">
    <property type="nucleotide sequence ID" value="NZ_FOFS01000003.1"/>
</dbReference>
<evidence type="ECO:0000259" key="7">
    <source>
        <dbReference type="Pfam" id="PF25954"/>
    </source>
</evidence>
<dbReference type="NCBIfam" id="TIGR01730">
    <property type="entry name" value="RND_mfp"/>
    <property type="match status" value="1"/>
</dbReference>
<protein>
    <submittedName>
        <fullName evidence="9">RND family efflux transporter, MFP subunit</fullName>
    </submittedName>
</protein>
<organism evidence="9 10">
    <name type="scientific">Solimonas aquatica</name>
    <dbReference type="NCBI Taxonomy" id="489703"/>
    <lineage>
        <taxon>Bacteria</taxon>
        <taxon>Pseudomonadati</taxon>
        <taxon>Pseudomonadota</taxon>
        <taxon>Gammaproteobacteria</taxon>
        <taxon>Nevskiales</taxon>
        <taxon>Nevskiaceae</taxon>
        <taxon>Solimonas</taxon>
    </lineage>
</organism>
<reference evidence="9 10" key="1">
    <citation type="submission" date="2016-10" db="EMBL/GenBank/DDBJ databases">
        <authorList>
            <person name="de Groot N.N."/>
        </authorList>
    </citation>
    <scope>NUCLEOTIDE SEQUENCE [LARGE SCALE GENOMIC DNA]</scope>
    <source>
        <strain evidence="9 10">DSM 25927</strain>
    </source>
</reference>
<dbReference type="Pfam" id="PF25917">
    <property type="entry name" value="BSH_RND"/>
    <property type="match status" value="1"/>
</dbReference>
<feature type="domain" description="CusB-like beta-barrel" evidence="7">
    <location>
        <begin position="238"/>
        <end position="311"/>
    </location>
</feature>
<name>A0A1H9CPP2_9GAMM</name>
<evidence type="ECO:0000256" key="1">
    <source>
        <dbReference type="ARBA" id="ARBA00004196"/>
    </source>
</evidence>
<feature type="domain" description="Multidrug resistance protein MdtA-like alpha-helical hairpin" evidence="5">
    <location>
        <begin position="123"/>
        <end position="190"/>
    </location>
</feature>
<feature type="domain" description="Multidrug resistance protein MdtA-like barrel-sandwich hybrid" evidence="6">
    <location>
        <begin position="82"/>
        <end position="214"/>
    </location>
</feature>
<dbReference type="STRING" id="489703.SAMN04488038_103133"/>
<dbReference type="Gene3D" id="1.10.287.470">
    <property type="entry name" value="Helix hairpin bin"/>
    <property type="match status" value="1"/>
</dbReference>
<keyword evidence="4" id="KW-1133">Transmembrane helix</keyword>
<evidence type="ECO:0000313" key="10">
    <source>
        <dbReference type="Proteomes" id="UP000199233"/>
    </source>
</evidence>
<dbReference type="PANTHER" id="PTHR30469:SF38">
    <property type="entry name" value="HLYD FAMILY SECRETION PROTEIN"/>
    <property type="match status" value="1"/>
</dbReference>
<keyword evidence="4" id="KW-0812">Transmembrane</keyword>
<sequence length="399" mass="42188">MNDRARLLGQLKIDRGADEAPAPDRRWWWLAAAVLLAALAALAFFLARDSRVPVQEAVARAQAGAAGGASMLDASGYVVARRQATVSAKITGKLRDLYIEEGQRVAAGEVMARLDDSNARASLAQAQANLAQAQSALDNARPLYERAQALAKAGASSEEALQTARASFDAQRNAVAVARANLQIAQRNLDDTVVRAPFTGVVTTKAAQPGEIVSPMSAGGGFTRTGIGTLVDMDSLEVEVDVNESFINRVQGGAPASVRLNAYPDWEIPAEVIAVIPTADRAKATVKVRVGFKTRDPRILPEMGARVAFLSEAPKPGAAPKQGVLLPAAAVQREAGKTDTGVVYLIVEDHVERRAVRLGSSADPTQQLVLAGLTANQRVAIGDFSRLHDGVRIKLQDAP</sequence>
<comment type="subcellular location">
    <subcellularLocation>
        <location evidence="1">Cell envelope</location>
    </subcellularLocation>
</comment>